<keyword evidence="3" id="KW-1185">Reference proteome</keyword>
<dbReference type="EMBL" id="MTQA01000317">
    <property type="protein sequence ID" value="PNP61048.1"/>
    <property type="molecule type" value="Genomic_DNA"/>
</dbReference>
<evidence type="ECO:0000313" key="3">
    <source>
        <dbReference type="Proteomes" id="UP000236664"/>
    </source>
</evidence>
<reference evidence="2 3" key="1">
    <citation type="submission" date="2017-06" db="EMBL/GenBank/DDBJ databases">
        <title>Genome of Fusarium nygamai isolate CS10214.</title>
        <authorList>
            <person name="Gardiner D.M."/>
            <person name="Obanor F."/>
            <person name="Kazan K."/>
        </authorList>
    </citation>
    <scope>NUCLEOTIDE SEQUENCE [LARGE SCALE GENOMIC DNA]</scope>
    <source>
        <strain evidence="2 3">CS10214</strain>
    </source>
</reference>
<name>A0A2K0UTF3_GIBNY</name>
<evidence type="ECO:0000256" key="1">
    <source>
        <dbReference type="SAM" id="MobiDB-lite"/>
    </source>
</evidence>
<gene>
    <name evidence="2" type="ORF">FNYG_14136</name>
</gene>
<sequence length="311" mass="35857">MTGPGLLDLPVEVLIKIIQLAIPPMVLPEDLHVVGWMTNPNERAATIAIMGVCHKFRNLLLKTRPLTGHAATGQKFTFDVERDTLLVHGMNIPAFLKTPKLPNLHGVRRLVTLLPYPIGWGSYDYLQRTILGLRQPWAINVMAHDPLDTAYEENLPFETSFAFAQELGSLWEIGIVIQTAPGWYIDSFQQFGPQPEHRRTEPASGSPGQPIHHTVLRWTNHRFEYYQDRYEIPMIGLHGYSKTRRDRRNPRQQEYSQGGQWAGFRVYLETQEVEFRPLTWDEVEHLVHQQKQPENGRKFPQAPDPEFVSRI</sequence>
<dbReference type="OrthoDB" id="5090029at2759"/>
<evidence type="ECO:0000313" key="2">
    <source>
        <dbReference type="EMBL" id="PNP61048.1"/>
    </source>
</evidence>
<organism evidence="2 3">
    <name type="scientific">Gibberella nygamai</name>
    <name type="common">Bean root rot disease fungus</name>
    <name type="synonym">Fusarium nygamai</name>
    <dbReference type="NCBI Taxonomy" id="42673"/>
    <lineage>
        <taxon>Eukaryota</taxon>
        <taxon>Fungi</taxon>
        <taxon>Dikarya</taxon>
        <taxon>Ascomycota</taxon>
        <taxon>Pezizomycotina</taxon>
        <taxon>Sordariomycetes</taxon>
        <taxon>Hypocreomycetidae</taxon>
        <taxon>Hypocreales</taxon>
        <taxon>Nectriaceae</taxon>
        <taxon>Fusarium</taxon>
        <taxon>Fusarium fujikuroi species complex</taxon>
    </lineage>
</organism>
<feature type="region of interest" description="Disordered" evidence="1">
    <location>
        <begin position="288"/>
        <end position="311"/>
    </location>
</feature>
<dbReference type="AlphaFoldDB" id="A0A2K0UTF3"/>
<accession>A0A2K0UTF3</accession>
<proteinExistence type="predicted"/>
<comment type="caution">
    <text evidence="2">The sequence shown here is derived from an EMBL/GenBank/DDBJ whole genome shotgun (WGS) entry which is preliminary data.</text>
</comment>
<protein>
    <submittedName>
        <fullName evidence="2">Uncharacterized protein</fullName>
    </submittedName>
</protein>
<dbReference type="Proteomes" id="UP000236664">
    <property type="component" value="Unassembled WGS sequence"/>
</dbReference>